<accession>A0ACC2G4F1</accession>
<comment type="caution">
    <text evidence="1">The sequence shown here is derived from an EMBL/GenBank/DDBJ whole genome shotgun (WGS) entry which is preliminary data.</text>
</comment>
<keyword evidence="2" id="KW-1185">Reference proteome</keyword>
<evidence type="ECO:0000313" key="1">
    <source>
        <dbReference type="EMBL" id="KAJ7998415.1"/>
    </source>
</evidence>
<reference evidence="1" key="1">
    <citation type="submission" date="2021-05" db="EMBL/GenBank/DDBJ databases">
        <authorList>
            <person name="Pan Q."/>
            <person name="Jouanno E."/>
            <person name="Zahm M."/>
            <person name="Klopp C."/>
            <person name="Cabau C."/>
            <person name="Louis A."/>
            <person name="Berthelot C."/>
            <person name="Parey E."/>
            <person name="Roest Crollius H."/>
            <person name="Montfort J."/>
            <person name="Robinson-Rechavi M."/>
            <person name="Bouchez O."/>
            <person name="Lampietro C."/>
            <person name="Lopez Roques C."/>
            <person name="Donnadieu C."/>
            <person name="Postlethwait J."/>
            <person name="Bobe J."/>
            <person name="Dillon D."/>
            <person name="Chandos A."/>
            <person name="von Hippel F."/>
            <person name="Guiguen Y."/>
        </authorList>
    </citation>
    <scope>NUCLEOTIDE SEQUENCE</scope>
    <source>
        <strain evidence="1">YG-Jan2019</strain>
    </source>
</reference>
<evidence type="ECO:0000313" key="2">
    <source>
        <dbReference type="Proteomes" id="UP001157502"/>
    </source>
</evidence>
<sequence>MTQRRYFTELVQVTEATSSVNMELLGFKRGMTELTDKGLDVEVMATDRSTSIQKLMREQYPEVQHEFDIWHTAKAHEQKMRMWITKDSVAFQDLSSLVLDKRLLRDMEKMGLFKHTGPLEVFHSALLKYLSKRQAFSFQGMRERCQLAILEHNENIVKRKQATTTTGQARFKQVFSRRSKQWVLKKIFTPHNTKFIDTLIQRVMDRRRNPNIVFKAPATSCLSVGPPAMRARRDQMFL</sequence>
<proteinExistence type="predicted"/>
<organism evidence="1 2">
    <name type="scientific">Dallia pectoralis</name>
    <name type="common">Alaska blackfish</name>
    <dbReference type="NCBI Taxonomy" id="75939"/>
    <lineage>
        <taxon>Eukaryota</taxon>
        <taxon>Metazoa</taxon>
        <taxon>Chordata</taxon>
        <taxon>Craniata</taxon>
        <taxon>Vertebrata</taxon>
        <taxon>Euteleostomi</taxon>
        <taxon>Actinopterygii</taxon>
        <taxon>Neopterygii</taxon>
        <taxon>Teleostei</taxon>
        <taxon>Protacanthopterygii</taxon>
        <taxon>Esociformes</taxon>
        <taxon>Umbridae</taxon>
        <taxon>Dallia</taxon>
    </lineage>
</organism>
<name>A0ACC2G4F1_DALPE</name>
<gene>
    <name evidence="1" type="ORF">DPEC_G00204700</name>
</gene>
<dbReference type="Proteomes" id="UP001157502">
    <property type="component" value="Chromosome 17"/>
</dbReference>
<protein>
    <submittedName>
        <fullName evidence="1">Uncharacterized protein</fullName>
    </submittedName>
</protein>
<dbReference type="EMBL" id="CM055744">
    <property type="protein sequence ID" value="KAJ7998415.1"/>
    <property type="molecule type" value="Genomic_DNA"/>
</dbReference>